<protein>
    <recommendedName>
        <fullName evidence="4">Glycosyltransferase RgtA/B/C/D-like domain-containing protein</fullName>
    </recommendedName>
</protein>
<evidence type="ECO:0008006" key="4">
    <source>
        <dbReference type="Google" id="ProtNLM"/>
    </source>
</evidence>
<keyword evidence="1" id="KW-1133">Transmembrane helix</keyword>
<feature type="transmembrane region" description="Helical" evidence="1">
    <location>
        <begin position="15"/>
        <end position="37"/>
    </location>
</feature>
<reference evidence="2 3" key="1">
    <citation type="journal article" date="2016" name="Nat. Commun.">
        <title>Thousands of microbial genomes shed light on interconnected biogeochemical processes in an aquifer system.</title>
        <authorList>
            <person name="Anantharaman K."/>
            <person name="Brown C.T."/>
            <person name="Hug L.A."/>
            <person name="Sharon I."/>
            <person name="Castelle C.J."/>
            <person name="Probst A.J."/>
            <person name="Thomas B.C."/>
            <person name="Singh A."/>
            <person name="Wilkins M.J."/>
            <person name="Karaoz U."/>
            <person name="Brodie E.L."/>
            <person name="Williams K.H."/>
            <person name="Hubbard S.S."/>
            <person name="Banfield J.F."/>
        </authorList>
    </citation>
    <scope>NUCLEOTIDE SEQUENCE [LARGE SCALE GENOMIC DNA]</scope>
</reference>
<gene>
    <name evidence="2" type="ORF">A3D65_03265</name>
</gene>
<sequence length="558" mass="63617">MNITASLINVSKKHLLAIFFALFCGVLVLAPQVIFIANEGDHYKGYYMMKTEAEWFYLARMQEFYDEGRVGNPFLFEHKFYGPQFMQSGGEIILAAPGKLLGISIPTLNLIYKFVLPAITFLLLYALIFRLTKSAPWSIAGGLMYILNPTWLYINNVSHLLQGDVSFFADFLYSRPVHGTLDGIILFLYFNILLTLHTTRNVRWFVGLGALLALSFYTYFYSFTFFLALNFVVVLLWLCCGKKREAGYLTLATIGGILIGIPKLLAIYAAYHHPDYPLLAVLQPVEHGRTPVISKNGLMVSLFFVIYLFRTKALRMVGIIRDHSIFFLGLLITTFVVVNQQVLTGISLFSGHYHHSFNIPIFVIALTFLASAATAHFLHSEDTRSDVGVQGGNTRWNLGERFLRFHLVFPHLLRALPWLAAIIFIATGVFMQYAAYQNWAPQTSNEQRYMPALSWLRENTPKNSVVMANEALSDIIPVFTSNNDMWSRGAPLFLVPLDRARFTPENLLRSGDFLKDIKQYRVDYILWDQNIDPGWNIDRFHLPTLFSSEGLVIYELPK</sequence>
<evidence type="ECO:0000313" key="3">
    <source>
        <dbReference type="Proteomes" id="UP000177996"/>
    </source>
</evidence>
<dbReference type="AlphaFoldDB" id="A0A1G2D772"/>
<feature type="transmembrane region" description="Helical" evidence="1">
    <location>
        <begin position="291"/>
        <end position="309"/>
    </location>
</feature>
<evidence type="ECO:0000256" key="1">
    <source>
        <dbReference type="SAM" id="Phobius"/>
    </source>
</evidence>
<dbReference type="STRING" id="1798661.A3D65_03265"/>
<feature type="transmembrane region" description="Helical" evidence="1">
    <location>
        <begin position="110"/>
        <end position="128"/>
    </location>
</feature>
<evidence type="ECO:0000313" key="2">
    <source>
        <dbReference type="EMBL" id="OGZ08790.1"/>
    </source>
</evidence>
<feature type="transmembrane region" description="Helical" evidence="1">
    <location>
        <begin position="174"/>
        <end position="194"/>
    </location>
</feature>
<feature type="transmembrane region" description="Helical" evidence="1">
    <location>
        <begin position="325"/>
        <end position="351"/>
    </location>
</feature>
<comment type="caution">
    <text evidence="2">The sequence shown here is derived from an EMBL/GenBank/DDBJ whole genome shotgun (WGS) entry which is preliminary data.</text>
</comment>
<feature type="transmembrane region" description="Helical" evidence="1">
    <location>
        <begin position="248"/>
        <end position="271"/>
    </location>
</feature>
<keyword evidence="1" id="KW-0812">Transmembrane</keyword>
<feature type="transmembrane region" description="Helical" evidence="1">
    <location>
        <begin position="223"/>
        <end position="241"/>
    </location>
</feature>
<dbReference type="Proteomes" id="UP000177996">
    <property type="component" value="Unassembled WGS sequence"/>
</dbReference>
<keyword evidence="1" id="KW-0472">Membrane</keyword>
<organism evidence="2 3">
    <name type="scientific">Candidatus Lloydbacteria bacterium RIFCSPHIGHO2_02_FULL_50_13</name>
    <dbReference type="NCBI Taxonomy" id="1798661"/>
    <lineage>
        <taxon>Bacteria</taxon>
        <taxon>Candidatus Lloydiibacteriota</taxon>
    </lineage>
</organism>
<accession>A0A1G2D772</accession>
<dbReference type="EMBL" id="MHLL01000026">
    <property type="protein sequence ID" value="OGZ08790.1"/>
    <property type="molecule type" value="Genomic_DNA"/>
</dbReference>
<feature type="transmembrane region" description="Helical" evidence="1">
    <location>
        <begin position="415"/>
        <end position="436"/>
    </location>
</feature>
<proteinExistence type="predicted"/>
<name>A0A1G2D772_9BACT</name>
<feature type="transmembrane region" description="Helical" evidence="1">
    <location>
        <begin position="135"/>
        <end position="154"/>
    </location>
</feature>
<feature type="transmembrane region" description="Helical" evidence="1">
    <location>
        <begin position="357"/>
        <end position="378"/>
    </location>
</feature>